<keyword evidence="5" id="KW-1185">Reference proteome</keyword>
<dbReference type="PANTHER" id="PTHR11092">
    <property type="entry name" value="SUGAR NUCLEOTIDE EPIMERASE RELATED"/>
    <property type="match status" value="1"/>
</dbReference>
<dbReference type="PANTHER" id="PTHR11092:SF0">
    <property type="entry name" value="EPIMERASE FAMILY PROTEIN SDR39U1"/>
    <property type="match status" value="1"/>
</dbReference>
<organism evidence="4 5">
    <name type="scientific">Zobellella denitrificans</name>
    <dbReference type="NCBI Taxonomy" id="347534"/>
    <lineage>
        <taxon>Bacteria</taxon>
        <taxon>Pseudomonadati</taxon>
        <taxon>Pseudomonadota</taxon>
        <taxon>Gammaproteobacteria</taxon>
        <taxon>Aeromonadales</taxon>
        <taxon>Aeromonadaceae</taxon>
        <taxon>Zobellella</taxon>
    </lineage>
</organism>
<dbReference type="Pfam" id="PF01370">
    <property type="entry name" value="Epimerase"/>
    <property type="match status" value="1"/>
</dbReference>
<dbReference type="RefSeq" id="WP_096778587.1">
    <property type="nucleotide sequence ID" value="NZ_CP012621.1"/>
</dbReference>
<dbReference type="KEGG" id="zdf:AN401_03875"/>
<accession>A0A291HLU4</accession>
<name>A0A291HLU4_9GAMM</name>
<comment type="similarity">
    <text evidence="1">Belongs to the NAD(P)-dependent epimerase/dehydratase family. SDR39U1 subfamily.</text>
</comment>
<feature type="domain" description="NAD-dependent epimerase/dehydratase" evidence="2">
    <location>
        <begin position="3"/>
        <end position="221"/>
    </location>
</feature>
<evidence type="ECO:0000313" key="5">
    <source>
        <dbReference type="Proteomes" id="UP000217763"/>
    </source>
</evidence>
<dbReference type="AlphaFoldDB" id="A0A291HLU4"/>
<dbReference type="NCBIfam" id="TIGR01777">
    <property type="entry name" value="yfcH"/>
    <property type="match status" value="1"/>
</dbReference>
<dbReference type="Pfam" id="PF08338">
    <property type="entry name" value="DUF1731"/>
    <property type="match status" value="1"/>
</dbReference>
<dbReference type="InterPro" id="IPR010099">
    <property type="entry name" value="SDR39U1"/>
</dbReference>
<dbReference type="Gene3D" id="3.40.50.720">
    <property type="entry name" value="NAD(P)-binding Rossmann-like Domain"/>
    <property type="match status" value="1"/>
</dbReference>
<sequence length="302" mass="33481">MKILITGGTGFIGHRLMSHLRTHHQITVLSRSPNKVYQRLGHDVEALASLQELDNLDAFDAVINLAGEPIADKRWSPAQKDIICQSRWQITRQLVDKLKAGSRPPRVLISGSAVGYYGRQGDALVDEDSHPHPEFSHEVCARWEELAMAAASEQTRVCLIRLGVVLGAEGGALRKMLPSYRLGLGGPIGSGKQYLSWIHIEDVVNLLLFLLEHEECSGAFNATAPEPVTNELFSRTLARVLGKPHFARVPAWAMRLLFGEMAELLLTGQRVMPVRLQQAGFHFRYPTLDKALKETLGGKRNA</sequence>
<gene>
    <name evidence="4" type="ORF">AN401_03875</name>
</gene>
<evidence type="ECO:0000313" key="4">
    <source>
        <dbReference type="EMBL" id="ATG73094.1"/>
    </source>
</evidence>
<dbReference type="CDD" id="cd05242">
    <property type="entry name" value="SDR_a8"/>
    <property type="match status" value="1"/>
</dbReference>
<reference evidence="5" key="1">
    <citation type="submission" date="2015-09" db="EMBL/GenBank/DDBJ databases">
        <authorList>
            <person name="Shao Z."/>
            <person name="Wang L."/>
        </authorList>
    </citation>
    <scope>NUCLEOTIDE SEQUENCE [LARGE SCALE GENOMIC DNA]</scope>
    <source>
        <strain evidence="5">F13-1</strain>
    </source>
</reference>
<dbReference type="InterPro" id="IPR001509">
    <property type="entry name" value="Epimerase_deHydtase"/>
</dbReference>
<feature type="domain" description="DUF1731" evidence="3">
    <location>
        <begin position="249"/>
        <end position="294"/>
    </location>
</feature>
<dbReference type="EMBL" id="CP012621">
    <property type="protein sequence ID" value="ATG73094.1"/>
    <property type="molecule type" value="Genomic_DNA"/>
</dbReference>
<evidence type="ECO:0000259" key="2">
    <source>
        <dbReference type="Pfam" id="PF01370"/>
    </source>
</evidence>
<evidence type="ECO:0000256" key="1">
    <source>
        <dbReference type="ARBA" id="ARBA00009353"/>
    </source>
</evidence>
<dbReference type="InterPro" id="IPR036291">
    <property type="entry name" value="NAD(P)-bd_dom_sf"/>
</dbReference>
<proteinExistence type="inferred from homology"/>
<dbReference type="InterPro" id="IPR013549">
    <property type="entry name" value="DUF1731"/>
</dbReference>
<dbReference type="SUPFAM" id="SSF51735">
    <property type="entry name" value="NAD(P)-binding Rossmann-fold domains"/>
    <property type="match status" value="1"/>
</dbReference>
<dbReference type="Proteomes" id="UP000217763">
    <property type="component" value="Chromosome"/>
</dbReference>
<evidence type="ECO:0000259" key="3">
    <source>
        <dbReference type="Pfam" id="PF08338"/>
    </source>
</evidence>
<protein>
    <submittedName>
        <fullName evidence="4">Epimerase</fullName>
    </submittedName>
</protein>